<feature type="transmembrane region" description="Helical" evidence="1">
    <location>
        <begin position="12"/>
        <end position="37"/>
    </location>
</feature>
<dbReference type="EMBL" id="JARKIB010000016">
    <property type="protein sequence ID" value="KAJ7770770.1"/>
    <property type="molecule type" value="Genomic_DNA"/>
</dbReference>
<gene>
    <name evidence="2" type="ORF">B0H16DRAFT_1516383</name>
</gene>
<proteinExistence type="predicted"/>
<evidence type="ECO:0000313" key="3">
    <source>
        <dbReference type="Proteomes" id="UP001215598"/>
    </source>
</evidence>
<organism evidence="2 3">
    <name type="scientific">Mycena metata</name>
    <dbReference type="NCBI Taxonomy" id="1033252"/>
    <lineage>
        <taxon>Eukaryota</taxon>
        <taxon>Fungi</taxon>
        <taxon>Dikarya</taxon>
        <taxon>Basidiomycota</taxon>
        <taxon>Agaricomycotina</taxon>
        <taxon>Agaricomycetes</taxon>
        <taxon>Agaricomycetidae</taxon>
        <taxon>Agaricales</taxon>
        <taxon>Marasmiineae</taxon>
        <taxon>Mycenaceae</taxon>
        <taxon>Mycena</taxon>
    </lineage>
</organism>
<feature type="transmembrane region" description="Helical" evidence="1">
    <location>
        <begin position="102"/>
        <end position="123"/>
    </location>
</feature>
<feature type="transmembrane region" description="Helical" evidence="1">
    <location>
        <begin position="130"/>
        <end position="151"/>
    </location>
</feature>
<reference evidence="2" key="1">
    <citation type="submission" date="2023-03" db="EMBL/GenBank/DDBJ databases">
        <title>Massive genome expansion in bonnet fungi (Mycena s.s.) driven by repeated elements and novel gene families across ecological guilds.</title>
        <authorList>
            <consortium name="Lawrence Berkeley National Laboratory"/>
            <person name="Harder C.B."/>
            <person name="Miyauchi S."/>
            <person name="Viragh M."/>
            <person name="Kuo A."/>
            <person name="Thoen E."/>
            <person name="Andreopoulos B."/>
            <person name="Lu D."/>
            <person name="Skrede I."/>
            <person name="Drula E."/>
            <person name="Henrissat B."/>
            <person name="Morin E."/>
            <person name="Kohler A."/>
            <person name="Barry K."/>
            <person name="LaButti K."/>
            <person name="Morin E."/>
            <person name="Salamov A."/>
            <person name="Lipzen A."/>
            <person name="Mereny Z."/>
            <person name="Hegedus B."/>
            <person name="Baldrian P."/>
            <person name="Stursova M."/>
            <person name="Weitz H."/>
            <person name="Taylor A."/>
            <person name="Grigoriev I.V."/>
            <person name="Nagy L.G."/>
            <person name="Martin F."/>
            <person name="Kauserud H."/>
        </authorList>
    </citation>
    <scope>NUCLEOTIDE SEQUENCE</scope>
    <source>
        <strain evidence="2">CBHHK182m</strain>
    </source>
</reference>
<feature type="transmembrane region" description="Helical" evidence="1">
    <location>
        <begin position="171"/>
        <end position="189"/>
    </location>
</feature>
<evidence type="ECO:0000256" key="1">
    <source>
        <dbReference type="SAM" id="Phobius"/>
    </source>
</evidence>
<keyword evidence="1" id="KW-0812">Transmembrane</keyword>
<protein>
    <submittedName>
        <fullName evidence="2">Uncharacterized protein</fullName>
    </submittedName>
</protein>
<evidence type="ECO:0000313" key="2">
    <source>
        <dbReference type="EMBL" id="KAJ7770770.1"/>
    </source>
</evidence>
<keyword evidence="1" id="KW-1133">Transmembrane helix</keyword>
<keyword evidence="3" id="KW-1185">Reference proteome</keyword>
<name>A0AAD7NQF1_9AGAR</name>
<accession>A0AAD7NQF1</accession>
<dbReference type="Proteomes" id="UP001215598">
    <property type="component" value="Unassembled WGS sequence"/>
</dbReference>
<sequence length="301" mass="33414">MSLEFKKFVLGVNMAVVVLETALFALLLVAASTTLYLRFSRHKLPQLVIWNPVVLFTILISATSGAHWSLTIVRFFDAFLWSANAERFYLDNSLETQTARSLLSVMSVIIGDAAIIHRLWLIWNRSFPVIILPVMTCIGILIMGCISTYLSAQPVAREQLLSVPVERWVEASWIITLATNMYCTGLIVWKIWKMKRTVEHLLGDGTLVSVLIVLLESAAIWTIWGLFFAITNEIGSPVQAIGGDLSSVMVGLVNIVIYLRVELQCARPQGSDRTGVVMTSSPSIVPYFVNRASAQIPRGTV</sequence>
<feature type="transmembrane region" description="Helical" evidence="1">
    <location>
        <begin position="201"/>
        <end position="228"/>
    </location>
</feature>
<feature type="transmembrane region" description="Helical" evidence="1">
    <location>
        <begin position="49"/>
        <end position="70"/>
    </location>
</feature>
<keyword evidence="1" id="KW-0472">Membrane</keyword>
<feature type="transmembrane region" description="Helical" evidence="1">
    <location>
        <begin position="240"/>
        <end position="259"/>
    </location>
</feature>
<comment type="caution">
    <text evidence="2">The sequence shown here is derived from an EMBL/GenBank/DDBJ whole genome shotgun (WGS) entry which is preliminary data.</text>
</comment>
<dbReference type="AlphaFoldDB" id="A0AAD7NQF1"/>